<dbReference type="EMBL" id="AP018203">
    <property type="protein sequence ID" value="BAY55299.1"/>
    <property type="molecule type" value="Genomic_DNA"/>
</dbReference>
<accession>A0A1Z4JEW4</accession>
<keyword evidence="2" id="KW-1185">Reference proteome</keyword>
<dbReference type="Proteomes" id="UP000217895">
    <property type="component" value="Chromosome"/>
</dbReference>
<gene>
    <name evidence="1" type="ORF">NIES2135_21220</name>
</gene>
<evidence type="ECO:0000313" key="1">
    <source>
        <dbReference type="EMBL" id="BAY55299.1"/>
    </source>
</evidence>
<protein>
    <submittedName>
        <fullName evidence="1">Uncharacterized protein</fullName>
    </submittedName>
</protein>
<proteinExistence type="predicted"/>
<sequence length="157" mass="17504">MASRYGALISQLFGDIEQLFATELGFTAAFQDDCTVPGQRFGICDFTGWSGTPEERNERESIKFNFWIVSSYESFGSCRDGLIQLTADVRSLIPSVPDRINQRGILMQLGYPTEINPTKRAPITMPNKQQGHLWIGDIVVPMVAEVAIGKTMCGEHR</sequence>
<organism evidence="1 2">
    <name type="scientific">Leptolyngbya boryana NIES-2135</name>
    <dbReference type="NCBI Taxonomy" id="1973484"/>
    <lineage>
        <taxon>Bacteria</taxon>
        <taxon>Bacillati</taxon>
        <taxon>Cyanobacteriota</taxon>
        <taxon>Cyanophyceae</taxon>
        <taxon>Leptolyngbyales</taxon>
        <taxon>Leptolyngbyaceae</taxon>
        <taxon>Leptolyngbya group</taxon>
        <taxon>Leptolyngbya</taxon>
    </lineage>
</organism>
<reference evidence="1 2" key="1">
    <citation type="submission" date="2017-06" db="EMBL/GenBank/DDBJ databases">
        <title>Genome sequencing of cyanobaciteial culture collection at National Institute for Environmental Studies (NIES).</title>
        <authorList>
            <person name="Hirose Y."/>
            <person name="Shimura Y."/>
            <person name="Fujisawa T."/>
            <person name="Nakamura Y."/>
            <person name="Kawachi M."/>
        </authorList>
    </citation>
    <scope>NUCLEOTIDE SEQUENCE [LARGE SCALE GENOMIC DNA]</scope>
    <source>
        <strain evidence="1 2">NIES-2135</strain>
    </source>
</reference>
<name>A0A1Z4JEW4_LEPBY</name>
<dbReference type="AlphaFoldDB" id="A0A1Z4JEW4"/>
<evidence type="ECO:0000313" key="2">
    <source>
        <dbReference type="Proteomes" id="UP000217895"/>
    </source>
</evidence>